<keyword evidence="4 6" id="KW-0658">Purine biosynthesis</keyword>
<dbReference type="EMBL" id="CP041186">
    <property type="protein sequence ID" value="QDG49216.1"/>
    <property type="molecule type" value="Genomic_DNA"/>
</dbReference>
<dbReference type="NCBIfam" id="TIGR00302">
    <property type="entry name" value="phosphoribosylformylglycinamidine synthase subunit PurS"/>
    <property type="match status" value="1"/>
</dbReference>
<dbReference type="GO" id="GO:0005737">
    <property type="term" value="C:cytoplasm"/>
    <property type="evidence" value="ECO:0007669"/>
    <property type="project" value="UniProtKB-SubCell"/>
</dbReference>
<dbReference type="Pfam" id="PF02700">
    <property type="entry name" value="PurS"/>
    <property type="match status" value="1"/>
</dbReference>
<evidence type="ECO:0000256" key="1">
    <source>
        <dbReference type="ARBA" id="ARBA00022490"/>
    </source>
</evidence>
<dbReference type="HAMAP" id="MF_01926">
    <property type="entry name" value="PurS"/>
    <property type="match status" value="1"/>
</dbReference>
<dbReference type="SUPFAM" id="SSF82697">
    <property type="entry name" value="PurS-like"/>
    <property type="match status" value="1"/>
</dbReference>
<evidence type="ECO:0000256" key="5">
    <source>
        <dbReference type="ARBA" id="ARBA00022840"/>
    </source>
</evidence>
<dbReference type="Gene3D" id="3.30.1280.10">
    <property type="entry name" value="Phosphoribosylformylglycinamidine synthase subunit PurS"/>
    <property type="match status" value="1"/>
</dbReference>
<accession>A0A5B8XZ53</accession>
<organism evidence="7 8">
    <name type="scientific">Persicimonas caeni</name>
    <dbReference type="NCBI Taxonomy" id="2292766"/>
    <lineage>
        <taxon>Bacteria</taxon>
        <taxon>Deltaproteobacteria</taxon>
        <taxon>Bradymonadales</taxon>
        <taxon>Bradymonadaceae</taxon>
        <taxon>Persicimonas</taxon>
    </lineage>
</organism>
<comment type="similarity">
    <text evidence="6">Belongs to the PurS family.</text>
</comment>
<evidence type="ECO:0000313" key="8">
    <source>
        <dbReference type="Proteomes" id="UP000315995"/>
    </source>
</evidence>
<dbReference type="PANTHER" id="PTHR34696:SF1">
    <property type="entry name" value="PHOSPHORIBOSYLFORMYLGLYCINAMIDINE SYNTHASE SUBUNIT PURS"/>
    <property type="match status" value="1"/>
</dbReference>
<dbReference type="GO" id="GO:0005524">
    <property type="term" value="F:ATP binding"/>
    <property type="evidence" value="ECO:0007669"/>
    <property type="project" value="UniProtKB-UniRule"/>
</dbReference>
<keyword evidence="1 6" id="KW-0963">Cytoplasm</keyword>
<evidence type="ECO:0000256" key="3">
    <source>
        <dbReference type="ARBA" id="ARBA00022741"/>
    </source>
</evidence>
<dbReference type="EC" id="6.3.5.3" evidence="6"/>
<dbReference type="OrthoDB" id="9799101at2"/>
<dbReference type="Proteomes" id="UP000315995">
    <property type="component" value="Chromosome"/>
</dbReference>
<evidence type="ECO:0000313" key="7">
    <source>
        <dbReference type="EMBL" id="QDG49216.1"/>
    </source>
</evidence>
<keyword evidence="2 6" id="KW-0436">Ligase</keyword>
<dbReference type="UniPathway" id="UPA00074">
    <property type="reaction ID" value="UER00128"/>
</dbReference>
<evidence type="ECO:0000256" key="4">
    <source>
        <dbReference type="ARBA" id="ARBA00022755"/>
    </source>
</evidence>
<sequence length="82" mass="9248">MPRARVLIQNKPGVFDPEGKVVHTGLERLGHGQVDQVRVGKVIDLHFESGTREEIAAEIDQMCSEFLVNPVIEDYTVEFLDE</sequence>
<keyword evidence="5 6" id="KW-0067">ATP-binding</keyword>
<dbReference type="InterPro" id="IPR003850">
    <property type="entry name" value="PurS"/>
</dbReference>
<comment type="catalytic activity">
    <reaction evidence="6">
        <text>N(2)-formyl-N(1)-(5-phospho-beta-D-ribosyl)glycinamide + L-glutamine + ATP + H2O = 2-formamido-N(1)-(5-O-phospho-beta-D-ribosyl)acetamidine + L-glutamate + ADP + phosphate + H(+)</text>
        <dbReference type="Rhea" id="RHEA:17129"/>
        <dbReference type="ChEBI" id="CHEBI:15377"/>
        <dbReference type="ChEBI" id="CHEBI:15378"/>
        <dbReference type="ChEBI" id="CHEBI:29985"/>
        <dbReference type="ChEBI" id="CHEBI:30616"/>
        <dbReference type="ChEBI" id="CHEBI:43474"/>
        <dbReference type="ChEBI" id="CHEBI:58359"/>
        <dbReference type="ChEBI" id="CHEBI:147286"/>
        <dbReference type="ChEBI" id="CHEBI:147287"/>
        <dbReference type="ChEBI" id="CHEBI:456216"/>
        <dbReference type="EC" id="6.3.5.3"/>
    </reaction>
</comment>
<keyword evidence="8" id="KW-1185">Reference proteome</keyword>
<dbReference type="GO" id="GO:0006189">
    <property type="term" value="P:'de novo' IMP biosynthetic process"/>
    <property type="evidence" value="ECO:0007669"/>
    <property type="project" value="UniProtKB-UniRule"/>
</dbReference>
<dbReference type="InterPro" id="IPR036604">
    <property type="entry name" value="PurS-like_sf"/>
</dbReference>
<dbReference type="RefSeq" id="WP_141195715.1">
    <property type="nucleotide sequence ID" value="NZ_CP041186.1"/>
</dbReference>
<keyword evidence="3 6" id="KW-0547">Nucleotide-binding</keyword>
<comment type="subcellular location">
    <subcellularLocation>
        <location evidence="6">Cytoplasm</location>
    </subcellularLocation>
</comment>
<evidence type="ECO:0000256" key="6">
    <source>
        <dbReference type="HAMAP-Rule" id="MF_01926"/>
    </source>
</evidence>
<dbReference type="NCBIfam" id="NF004630">
    <property type="entry name" value="PRK05974.1"/>
    <property type="match status" value="1"/>
</dbReference>
<dbReference type="AlphaFoldDB" id="A0A4Y6PLM6"/>
<comment type="function">
    <text evidence="6">Part of the phosphoribosylformylglycinamidine synthase complex involved in the purines biosynthetic pathway. Catalyzes the ATP-dependent conversion of formylglycinamide ribonucleotide (FGAR) and glutamine to yield formylglycinamidine ribonucleotide (FGAM) and glutamate. The FGAM synthase complex is composed of three subunits. PurQ produces an ammonia molecule by converting glutamine to glutamate. PurL transfers the ammonia molecule to FGAR to form FGAM in an ATP-dependent manner. PurS interacts with PurQ and PurL and is thought to assist in the transfer of the ammonia molecule from PurQ to PurL.</text>
</comment>
<gene>
    <name evidence="6 7" type="primary">purS</name>
    <name evidence="7" type="ORF">FIV42_00210</name>
</gene>
<dbReference type="PANTHER" id="PTHR34696">
    <property type="entry name" value="PHOSPHORIBOSYLFORMYLGLYCINAMIDINE SYNTHASE SUBUNIT PURS"/>
    <property type="match status" value="1"/>
</dbReference>
<accession>A0A4Y6PLM6</accession>
<proteinExistence type="inferred from homology"/>
<comment type="pathway">
    <text evidence="6">Purine metabolism; IMP biosynthesis via de novo pathway; 5-amino-1-(5-phospho-D-ribosyl)imidazole from N(2)-formyl-N(1)-(5-phospho-D-ribosyl)glycinamide: step 1/2.</text>
</comment>
<reference evidence="7 8" key="1">
    <citation type="submission" date="2019-06" db="EMBL/GenBank/DDBJ databases">
        <title>Persicimonas caeni gen. nov., sp. nov., a predatory bacterium isolated from solar saltern.</title>
        <authorList>
            <person name="Wang S."/>
        </authorList>
    </citation>
    <scope>NUCLEOTIDE SEQUENCE [LARGE SCALE GENOMIC DNA]</scope>
    <source>
        <strain evidence="7 8">YN101</strain>
    </source>
</reference>
<comment type="subunit">
    <text evidence="6">Part of the FGAM synthase complex composed of 1 PurL, 1 PurQ and 2 PurS subunits.</text>
</comment>
<dbReference type="GO" id="GO:0004642">
    <property type="term" value="F:phosphoribosylformylglycinamidine synthase activity"/>
    <property type="evidence" value="ECO:0007669"/>
    <property type="project" value="UniProtKB-UniRule"/>
</dbReference>
<evidence type="ECO:0000256" key="2">
    <source>
        <dbReference type="ARBA" id="ARBA00022598"/>
    </source>
</evidence>
<protein>
    <recommendedName>
        <fullName evidence="6">Phosphoribosylformylglycinamidine synthase subunit PurS</fullName>
        <shortName evidence="6">FGAM synthase</shortName>
        <ecNumber evidence="6">6.3.5.3</ecNumber>
    </recommendedName>
    <alternativeName>
        <fullName evidence="6">Formylglycinamide ribonucleotide amidotransferase subunit III</fullName>
        <shortName evidence="6">FGAR amidotransferase III</shortName>
        <shortName evidence="6">FGAR-AT III</shortName>
    </alternativeName>
    <alternativeName>
        <fullName evidence="6">Phosphoribosylformylglycinamidine synthase subunit III</fullName>
    </alternativeName>
</protein>
<name>A0A4Y6PLM6_PERCE</name>